<organism evidence="8">
    <name type="scientific">marine sediment metagenome</name>
    <dbReference type="NCBI Taxonomy" id="412755"/>
    <lineage>
        <taxon>unclassified sequences</taxon>
        <taxon>metagenomes</taxon>
        <taxon>ecological metagenomes</taxon>
    </lineage>
</organism>
<dbReference type="SUPFAM" id="SSF47781">
    <property type="entry name" value="RuvA domain 2-like"/>
    <property type="match status" value="1"/>
</dbReference>
<proteinExistence type="predicted"/>
<dbReference type="GO" id="GO:0003697">
    <property type="term" value="F:single-stranded DNA binding"/>
    <property type="evidence" value="ECO:0007669"/>
    <property type="project" value="TreeGrafter"/>
</dbReference>
<dbReference type="GO" id="GO:0000724">
    <property type="term" value="P:double-strand break repair via homologous recombination"/>
    <property type="evidence" value="ECO:0007669"/>
    <property type="project" value="TreeGrafter"/>
</dbReference>
<dbReference type="GO" id="GO:0000110">
    <property type="term" value="C:nucleotide-excision repair factor 1 complex"/>
    <property type="evidence" value="ECO:0007669"/>
    <property type="project" value="TreeGrafter"/>
</dbReference>
<evidence type="ECO:0000256" key="1">
    <source>
        <dbReference type="ARBA" id="ARBA00022722"/>
    </source>
</evidence>
<dbReference type="SMART" id="SM00891">
    <property type="entry name" value="ERCC4"/>
    <property type="match status" value="1"/>
</dbReference>
<dbReference type="EMBL" id="BART01010375">
    <property type="protein sequence ID" value="GAG88392.1"/>
    <property type="molecule type" value="Genomic_DNA"/>
</dbReference>
<dbReference type="InterPro" id="IPR006166">
    <property type="entry name" value="ERCC4_domain"/>
</dbReference>
<keyword evidence="2" id="KW-0255">Endonuclease</keyword>
<feature type="domain" description="ERCC4" evidence="7">
    <location>
        <begin position="27"/>
        <end position="107"/>
    </location>
</feature>
<keyword evidence="1" id="KW-0540">Nuclease</keyword>
<dbReference type="PANTHER" id="PTHR10150:SF0">
    <property type="entry name" value="DNA REPAIR ENDONUCLEASE XPF"/>
    <property type="match status" value="1"/>
</dbReference>
<dbReference type="Pfam" id="PF02732">
    <property type="entry name" value="ERCC4"/>
    <property type="match status" value="1"/>
</dbReference>
<dbReference type="Gene3D" id="3.40.50.10130">
    <property type="match status" value="1"/>
</dbReference>
<dbReference type="GO" id="GO:0000014">
    <property type="term" value="F:single-stranded DNA endodeoxyribonuclease activity"/>
    <property type="evidence" value="ECO:0007669"/>
    <property type="project" value="TreeGrafter"/>
</dbReference>
<dbReference type="SUPFAM" id="SSF52980">
    <property type="entry name" value="Restriction endonuclease-like"/>
    <property type="match status" value="1"/>
</dbReference>
<keyword evidence="3" id="KW-0227">DNA damage</keyword>
<reference evidence="8" key="1">
    <citation type="journal article" date="2014" name="Front. Microbiol.">
        <title>High frequency of phylogenetically diverse reductive dehalogenase-homologous genes in deep subseafloor sedimentary metagenomes.</title>
        <authorList>
            <person name="Kawai M."/>
            <person name="Futagami T."/>
            <person name="Toyoda A."/>
            <person name="Takaki Y."/>
            <person name="Nishi S."/>
            <person name="Hori S."/>
            <person name="Arai W."/>
            <person name="Tsubouchi T."/>
            <person name="Morono Y."/>
            <person name="Uchiyama I."/>
            <person name="Ito T."/>
            <person name="Fujiyama A."/>
            <person name="Inagaki F."/>
            <person name="Takami H."/>
        </authorList>
    </citation>
    <scope>NUCLEOTIDE SEQUENCE</scope>
    <source>
        <strain evidence="8">Expedition CK06-06</strain>
    </source>
</reference>
<evidence type="ECO:0000259" key="7">
    <source>
        <dbReference type="SMART" id="SM00891"/>
    </source>
</evidence>
<sequence>EFASDEPQETSKPLTRIAPQKEPDKIKLIVDSRELPTAVARELARLDVQISGESLKIGDYIASEDVAIERKESMDFIQSLIDGRLFVQLSALRSAYRRPVLIIEGEQIIGLRAVNPASIYGALASIAIRIQVPIIWTRNAEETANVLYRIAHLEQVTSNKPLRTRSGESKGTDAEALEYILSGFPGVDTVTSRALLTEFGTLEKVFSSEKIDLQRVKGVGPKIAGRIKRLLQNKYPAYKEESK</sequence>
<dbReference type="InterPro" id="IPR011335">
    <property type="entry name" value="Restrct_endonuc-II-like"/>
</dbReference>
<keyword evidence="6" id="KW-0234">DNA repair</keyword>
<gene>
    <name evidence="8" type="ORF">S01H4_22593</name>
</gene>
<dbReference type="Pfam" id="PF14520">
    <property type="entry name" value="HHH_5"/>
    <property type="match status" value="1"/>
</dbReference>
<keyword evidence="5" id="KW-0238">DNA-binding</keyword>
<evidence type="ECO:0000256" key="5">
    <source>
        <dbReference type="ARBA" id="ARBA00023125"/>
    </source>
</evidence>
<accession>X1C4W9</accession>
<feature type="non-terminal residue" evidence="8">
    <location>
        <position position="1"/>
    </location>
</feature>
<evidence type="ECO:0000256" key="2">
    <source>
        <dbReference type="ARBA" id="ARBA00022759"/>
    </source>
</evidence>
<dbReference type="GO" id="GO:0000712">
    <property type="term" value="P:resolution of meiotic recombination intermediates"/>
    <property type="evidence" value="ECO:0007669"/>
    <property type="project" value="TreeGrafter"/>
</dbReference>
<dbReference type="InterPro" id="IPR010994">
    <property type="entry name" value="RuvA_2-like"/>
</dbReference>
<protein>
    <recommendedName>
        <fullName evidence="7">ERCC4 domain-containing protein</fullName>
    </recommendedName>
</protein>
<keyword evidence="4" id="KW-0378">Hydrolase</keyword>
<comment type="caution">
    <text evidence="8">The sequence shown here is derived from an EMBL/GenBank/DDBJ whole genome shotgun (WGS) entry which is preliminary data.</text>
</comment>
<dbReference type="GO" id="GO:0003684">
    <property type="term" value="F:damaged DNA binding"/>
    <property type="evidence" value="ECO:0007669"/>
    <property type="project" value="TreeGrafter"/>
</dbReference>
<evidence type="ECO:0000313" key="8">
    <source>
        <dbReference type="EMBL" id="GAG88392.1"/>
    </source>
</evidence>
<dbReference type="AlphaFoldDB" id="X1C4W9"/>
<dbReference type="GO" id="GO:1901255">
    <property type="term" value="P:nucleotide-excision repair involved in interstrand cross-link repair"/>
    <property type="evidence" value="ECO:0007669"/>
    <property type="project" value="TreeGrafter"/>
</dbReference>
<evidence type="ECO:0000256" key="3">
    <source>
        <dbReference type="ARBA" id="ARBA00022763"/>
    </source>
</evidence>
<evidence type="ECO:0000256" key="4">
    <source>
        <dbReference type="ARBA" id="ARBA00022801"/>
    </source>
</evidence>
<dbReference type="Gene3D" id="1.10.150.20">
    <property type="entry name" value="5' to 3' exonuclease, C-terminal subdomain"/>
    <property type="match status" value="1"/>
</dbReference>
<dbReference type="PANTHER" id="PTHR10150">
    <property type="entry name" value="DNA REPAIR ENDONUCLEASE XPF"/>
    <property type="match status" value="1"/>
</dbReference>
<evidence type="ECO:0000256" key="6">
    <source>
        <dbReference type="ARBA" id="ARBA00023204"/>
    </source>
</evidence>
<dbReference type="CDD" id="cd20075">
    <property type="entry name" value="XPF_nuclease_XPF_arch"/>
    <property type="match status" value="1"/>
</dbReference>
<name>X1C4W9_9ZZZZ</name>